<dbReference type="SMART" id="SM00829">
    <property type="entry name" value="PKS_ER"/>
    <property type="match status" value="1"/>
</dbReference>
<gene>
    <name evidence="2" type="ORF">FHS29_005511</name>
</gene>
<organism evidence="2 3">
    <name type="scientific">Saccharothrix tamanrassetensis</name>
    <dbReference type="NCBI Taxonomy" id="1051531"/>
    <lineage>
        <taxon>Bacteria</taxon>
        <taxon>Bacillati</taxon>
        <taxon>Actinomycetota</taxon>
        <taxon>Actinomycetes</taxon>
        <taxon>Pseudonocardiales</taxon>
        <taxon>Pseudonocardiaceae</taxon>
        <taxon>Saccharothrix</taxon>
    </lineage>
</organism>
<dbReference type="SUPFAM" id="SSF51735">
    <property type="entry name" value="NAD(P)-binding Rossmann-fold domains"/>
    <property type="match status" value="1"/>
</dbReference>
<dbReference type="InterPro" id="IPR020843">
    <property type="entry name" value="ER"/>
</dbReference>
<dbReference type="CDD" id="cd08267">
    <property type="entry name" value="MDR1"/>
    <property type="match status" value="1"/>
</dbReference>
<keyword evidence="3" id="KW-1185">Reference proteome</keyword>
<dbReference type="SUPFAM" id="SSF50129">
    <property type="entry name" value="GroES-like"/>
    <property type="match status" value="1"/>
</dbReference>
<proteinExistence type="predicted"/>
<dbReference type="AlphaFoldDB" id="A0A841CK76"/>
<dbReference type="GO" id="GO:0016491">
    <property type="term" value="F:oxidoreductase activity"/>
    <property type="evidence" value="ECO:0007669"/>
    <property type="project" value="InterPro"/>
</dbReference>
<evidence type="ECO:0000313" key="2">
    <source>
        <dbReference type="EMBL" id="MBB5958902.1"/>
    </source>
</evidence>
<dbReference type="Gene3D" id="3.40.50.720">
    <property type="entry name" value="NAD(P)-binding Rossmann-like Domain"/>
    <property type="match status" value="1"/>
</dbReference>
<dbReference type="EMBL" id="JACHJN010000009">
    <property type="protein sequence ID" value="MBB5958902.1"/>
    <property type="molecule type" value="Genomic_DNA"/>
</dbReference>
<dbReference type="InterPro" id="IPR050700">
    <property type="entry name" value="YIM1/Zinc_Alcohol_DH_Fams"/>
</dbReference>
<sequence length="322" mass="34019">MKALVQDRYGAPGEVLAVGDIDKPLVKDGEVLVRVAAAPVSGTDWHLVAGLPYAMRFVTGLRRPANGVFGLDFAGTVEAVGRGVRSLRVGDEVFGWYDGTFAEYVSVPEGQVTGRPHNVPVEAAAAVPIAAFTALQAVRDLGEVGPGRKVLISGASGGVGAYAVQIAKALGADVTGICGAAKADLVRSIGVDRVVDYRARDFRDIGERFDVLIDIYGNPSIRDCSRVLRKGGTLVFVGGTGGRLFMGTDRWVRGVLAAPFLGFKARPLVHKDRHDDLVTLRGLIESGAVTPVVGRTYRLDQVAAAIEDVRAGRVRGQAVVTF</sequence>
<comment type="caution">
    <text evidence="2">The sequence shown here is derived from an EMBL/GenBank/DDBJ whole genome shotgun (WGS) entry which is preliminary data.</text>
</comment>
<protein>
    <submittedName>
        <fullName evidence="2">NADPH:quinone reductase-like Zn-dependent oxidoreductase</fullName>
    </submittedName>
</protein>
<dbReference type="PANTHER" id="PTHR11695:SF294">
    <property type="entry name" value="RETICULON-4-INTERACTING PROTEIN 1, MITOCHONDRIAL"/>
    <property type="match status" value="1"/>
</dbReference>
<dbReference type="InterPro" id="IPR013154">
    <property type="entry name" value="ADH-like_N"/>
</dbReference>
<dbReference type="Pfam" id="PF13602">
    <property type="entry name" value="ADH_zinc_N_2"/>
    <property type="match status" value="1"/>
</dbReference>
<dbReference type="Pfam" id="PF08240">
    <property type="entry name" value="ADH_N"/>
    <property type="match status" value="1"/>
</dbReference>
<evidence type="ECO:0000313" key="3">
    <source>
        <dbReference type="Proteomes" id="UP000547510"/>
    </source>
</evidence>
<dbReference type="InterPro" id="IPR011032">
    <property type="entry name" value="GroES-like_sf"/>
</dbReference>
<dbReference type="PANTHER" id="PTHR11695">
    <property type="entry name" value="ALCOHOL DEHYDROGENASE RELATED"/>
    <property type="match status" value="1"/>
</dbReference>
<evidence type="ECO:0000259" key="1">
    <source>
        <dbReference type="SMART" id="SM00829"/>
    </source>
</evidence>
<reference evidence="2 3" key="1">
    <citation type="submission" date="2020-08" db="EMBL/GenBank/DDBJ databases">
        <title>Genomic Encyclopedia of Type Strains, Phase III (KMG-III): the genomes of soil and plant-associated and newly described type strains.</title>
        <authorList>
            <person name="Whitman W."/>
        </authorList>
    </citation>
    <scope>NUCLEOTIDE SEQUENCE [LARGE SCALE GENOMIC DNA]</scope>
    <source>
        <strain evidence="2 3">CECT 8640</strain>
    </source>
</reference>
<name>A0A841CK76_9PSEU</name>
<dbReference type="Proteomes" id="UP000547510">
    <property type="component" value="Unassembled WGS sequence"/>
</dbReference>
<dbReference type="Gene3D" id="3.90.180.10">
    <property type="entry name" value="Medium-chain alcohol dehydrogenases, catalytic domain"/>
    <property type="match status" value="1"/>
</dbReference>
<accession>A0A841CK76</accession>
<dbReference type="RefSeq" id="WP_184695309.1">
    <property type="nucleotide sequence ID" value="NZ_JACHJN010000009.1"/>
</dbReference>
<dbReference type="InterPro" id="IPR036291">
    <property type="entry name" value="NAD(P)-bd_dom_sf"/>
</dbReference>
<feature type="domain" description="Enoyl reductase (ER)" evidence="1">
    <location>
        <begin position="13"/>
        <end position="320"/>
    </location>
</feature>